<organism evidence="1">
    <name type="scientific">Myoviridae sp. ctCo31</name>
    <dbReference type="NCBI Taxonomy" id="2825053"/>
    <lineage>
        <taxon>Viruses</taxon>
        <taxon>Duplodnaviria</taxon>
        <taxon>Heunggongvirae</taxon>
        <taxon>Uroviricota</taxon>
        <taxon>Caudoviricetes</taxon>
    </lineage>
</organism>
<evidence type="ECO:0000313" key="1">
    <source>
        <dbReference type="EMBL" id="DAF95674.1"/>
    </source>
</evidence>
<proteinExistence type="predicted"/>
<reference evidence="1" key="1">
    <citation type="journal article" date="2021" name="Proc. Natl. Acad. Sci. U.S.A.">
        <title>A Catalog of Tens of Thousands of Viruses from Human Metagenomes Reveals Hidden Associations with Chronic Diseases.</title>
        <authorList>
            <person name="Tisza M.J."/>
            <person name="Buck C.B."/>
        </authorList>
    </citation>
    <scope>NUCLEOTIDE SEQUENCE</scope>
    <source>
        <strain evidence="1">CtCo31</strain>
    </source>
</reference>
<name>A0A8S5UMN2_9CAUD</name>
<sequence>MFLFIDPYCCLQIYNTILLFNITLNYLNC</sequence>
<accession>A0A8S5UMN2</accession>
<dbReference type="EMBL" id="BK016109">
    <property type="protein sequence ID" value="DAF95674.1"/>
    <property type="molecule type" value="Genomic_DNA"/>
</dbReference>
<protein>
    <submittedName>
        <fullName evidence="1">Uncharacterized protein</fullName>
    </submittedName>
</protein>